<organism evidence="1 2">
    <name type="scientific">Fusarium fujikuroi</name>
    <name type="common">Bakanae and foot rot disease fungus</name>
    <name type="synonym">Gibberella fujikuroi</name>
    <dbReference type="NCBI Taxonomy" id="5127"/>
    <lineage>
        <taxon>Eukaryota</taxon>
        <taxon>Fungi</taxon>
        <taxon>Dikarya</taxon>
        <taxon>Ascomycota</taxon>
        <taxon>Pezizomycotina</taxon>
        <taxon>Sordariomycetes</taxon>
        <taxon>Hypocreomycetidae</taxon>
        <taxon>Hypocreales</taxon>
        <taxon>Nectriaceae</taxon>
        <taxon>Fusarium</taxon>
        <taxon>Fusarium fujikuroi species complex</taxon>
    </lineage>
</organism>
<reference evidence="1" key="1">
    <citation type="submission" date="2019-05" db="EMBL/GenBank/DDBJ databases">
        <authorList>
            <person name="Piombo E."/>
        </authorList>
    </citation>
    <scope>NUCLEOTIDE SEQUENCE</scope>
    <source>
        <strain evidence="1">C2S</strain>
    </source>
</reference>
<accession>A0A9Q9REN0</accession>
<name>A0A9Q9REN0_FUSFU</name>
<sequence>MAQLKGRPERNVGGIPIIDVETKEILRAWVCKACKAKNTAVMRLYASFSVEEAQQNRDPES</sequence>
<dbReference type="Proteomes" id="UP000760494">
    <property type="component" value="Unassembled WGS sequence"/>
</dbReference>
<evidence type="ECO:0000313" key="1">
    <source>
        <dbReference type="EMBL" id="VTT58920.1"/>
    </source>
</evidence>
<protein>
    <submittedName>
        <fullName evidence="1">Uncharacterized protein</fullName>
    </submittedName>
</protein>
<comment type="caution">
    <text evidence="1">The sequence shown here is derived from an EMBL/GenBank/DDBJ whole genome shotgun (WGS) entry which is preliminary data.</text>
</comment>
<dbReference type="EMBL" id="CABFJX010000024">
    <property type="protein sequence ID" value="VTT58920.1"/>
    <property type="molecule type" value="Genomic_DNA"/>
</dbReference>
<gene>
    <name evidence="1" type="ORF">C2S_3788</name>
</gene>
<evidence type="ECO:0000313" key="2">
    <source>
        <dbReference type="Proteomes" id="UP000760494"/>
    </source>
</evidence>
<dbReference type="AlphaFoldDB" id="A0A9Q9REN0"/>
<proteinExistence type="predicted"/>